<dbReference type="Pfam" id="PF20700">
    <property type="entry name" value="Mutator"/>
    <property type="match status" value="1"/>
</dbReference>
<gene>
    <name evidence="2" type="ORF">PV327_011284</name>
</gene>
<dbReference type="InterPro" id="IPR049012">
    <property type="entry name" value="Mutator_transp_dom"/>
</dbReference>
<keyword evidence="3" id="KW-1185">Reference proteome</keyword>
<evidence type="ECO:0000313" key="2">
    <source>
        <dbReference type="EMBL" id="KAK0171451.1"/>
    </source>
</evidence>
<dbReference type="EMBL" id="JAQQBR010000289">
    <property type="protein sequence ID" value="KAK0171451.1"/>
    <property type="molecule type" value="Genomic_DNA"/>
</dbReference>
<evidence type="ECO:0000259" key="1">
    <source>
        <dbReference type="Pfam" id="PF20700"/>
    </source>
</evidence>
<dbReference type="Proteomes" id="UP001168972">
    <property type="component" value="Unassembled WGS sequence"/>
</dbReference>
<organism evidence="2 3">
    <name type="scientific">Microctonus hyperodae</name>
    <name type="common">Parasitoid wasp</name>
    <dbReference type="NCBI Taxonomy" id="165561"/>
    <lineage>
        <taxon>Eukaryota</taxon>
        <taxon>Metazoa</taxon>
        <taxon>Ecdysozoa</taxon>
        <taxon>Arthropoda</taxon>
        <taxon>Hexapoda</taxon>
        <taxon>Insecta</taxon>
        <taxon>Pterygota</taxon>
        <taxon>Neoptera</taxon>
        <taxon>Endopterygota</taxon>
        <taxon>Hymenoptera</taxon>
        <taxon>Apocrita</taxon>
        <taxon>Ichneumonoidea</taxon>
        <taxon>Braconidae</taxon>
        <taxon>Euphorinae</taxon>
        <taxon>Microctonus</taxon>
    </lineage>
</organism>
<protein>
    <recommendedName>
        <fullName evidence="1">Mutator-like transposase domain-containing protein</fullName>
    </recommendedName>
</protein>
<comment type="caution">
    <text evidence="2">The sequence shown here is derived from an EMBL/GenBank/DDBJ whole genome shotgun (WGS) entry which is preliminary data.</text>
</comment>
<name>A0AA39FL51_MICHY</name>
<reference evidence="2" key="1">
    <citation type="journal article" date="2023" name="bioRxiv">
        <title>Scaffold-level genome assemblies of two parasitoid biocontrol wasps reveal the parthenogenesis mechanism and an associated novel virus.</title>
        <authorList>
            <person name="Inwood S."/>
            <person name="Skelly J."/>
            <person name="Guhlin J."/>
            <person name="Harrop T."/>
            <person name="Goldson S."/>
            <person name="Dearden P."/>
        </authorList>
    </citation>
    <scope>NUCLEOTIDE SEQUENCE</scope>
    <source>
        <strain evidence="2">Lincoln</strain>
        <tissue evidence="2">Whole body</tissue>
    </source>
</reference>
<reference evidence="2" key="2">
    <citation type="submission" date="2023-03" db="EMBL/GenBank/DDBJ databases">
        <authorList>
            <person name="Inwood S.N."/>
            <person name="Skelly J.G."/>
            <person name="Guhlin J."/>
            <person name="Harrop T.W.R."/>
            <person name="Goldson S.G."/>
            <person name="Dearden P.K."/>
        </authorList>
    </citation>
    <scope>NUCLEOTIDE SEQUENCE</scope>
    <source>
        <strain evidence="2">Lincoln</strain>
        <tissue evidence="2">Whole body</tissue>
    </source>
</reference>
<feature type="domain" description="Mutator-like transposase" evidence="1">
    <location>
        <begin position="54"/>
        <end position="175"/>
    </location>
</feature>
<accession>A0AA39FL51</accession>
<proteinExistence type="predicted"/>
<dbReference type="AlphaFoldDB" id="A0AA39FL51"/>
<evidence type="ECO:0000313" key="3">
    <source>
        <dbReference type="Proteomes" id="UP001168972"/>
    </source>
</evidence>
<sequence length="176" mass="20130">MGEERYYWKGKRVSEKVYDNRVRQSKVGKSIRSVYGKRNIPNLKEDFKNNEIEGCRVMHIETLAHQMRCKKCASVLSLEDICEEKRSGLASIFYITCKNCQSLNDVHTSKHHKGAGCRTHYDTNTKAVLGVLNGGMGHTHLNKFLSALNIPEMHWNTFKTHEKEVGKAIEESSQDS</sequence>